<dbReference type="PANTHER" id="PTHR43745">
    <property type="entry name" value="NITROREDUCTASE MJ1384-RELATED"/>
    <property type="match status" value="1"/>
</dbReference>
<sequence length="364" mass="42068">MVLKIATGNLQLNPFFRIRLGSPITCDLFLENKTLELPSPLYLKLFTKLTNLISKEEIITVIQQTFSLDDAESNEVLDNLISNKLLVDSKYGDGKLQGIQHWIDRGWLDALLLHLKSCDLEFDDSTNDEPDNFNSEGFRELIRQEGLPEFWKEIKGINTVNLPNPTKLPTNYSFDEILLKRRSNRPWKQKIIELQELSNILHYSNIETVRLRTEAEKNLEEKPELLLNSAFSALETYFFAFNIEGLEPGLYHYDPKNHAVILIKDGMFRDELVHMVIGQDRPRNAACAFVISAVWSRYMYRYRHPRAYRTLLVNIGELAQKYLTLGTAYDYSTFLTPALRDEYADSMLEVNGYEEAPLYVVAIG</sequence>
<evidence type="ECO:0000313" key="2">
    <source>
        <dbReference type="EMBL" id="MDG0952590.1"/>
    </source>
</evidence>
<proteinExistence type="predicted"/>
<dbReference type="InterPro" id="IPR052544">
    <property type="entry name" value="Bacteriocin_Proc_Enz"/>
</dbReference>
<reference evidence="2" key="1">
    <citation type="submission" date="2023-03" db="EMBL/GenBank/DDBJ databases">
        <title>Genetic diversity of Bacillus cereus sensu lato isolates from Slovenia.</title>
        <authorList>
            <person name="Abdelli M."/>
        </authorList>
    </citation>
    <scope>NUCLEOTIDE SEQUENCE</scope>
    <source>
        <strain evidence="2">SIBC39</strain>
    </source>
</reference>
<gene>
    <name evidence="2" type="ORF">P6U19_08295</name>
</gene>
<dbReference type="GO" id="GO:0016491">
    <property type="term" value="F:oxidoreductase activity"/>
    <property type="evidence" value="ECO:0007669"/>
    <property type="project" value="InterPro"/>
</dbReference>
<evidence type="ECO:0000313" key="3">
    <source>
        <dbReference type="Proteomes" id="UP001216801"/>
    </source>
</evidence>
<dbReference type="AlphaFoldDB" id="A0AAJ1NCE3"/>
<dbReference type="RefSeq" id="WP_000243160.1">
    <property type="nucleotide sequence ID" value="NZ_CP040515.1"/>
</dbReference>
<protein>
    <submittedName>
        <fullName evidence="2">SagB/ThcOx family dehydrogenase</fullName>
    </submittedName>
</protein>
<accession>A0AAJ1NCE3</accession>
<dbReference type="Gene3D" id="3.40.109.10">
    <property type="entry name" value="NADH Oxidase"/>
    <property type="match status" value="1"/>
</dbReference>
<evidence type="ECO:0000259" key="1">
    <source>
        <dbReference type="Pfam" id="PF00881"/>
    </source>
</evidence>
<dbReference type="Pfam" id="PF00881">
    <property type="entry name" value="Nitroreductase"/>
    <property type="match status" value="1"/>
</dbReference>
<dbReference type="EMBL" id="JARPRR010000005">
    <property type="protein sequence ID" value="MDG0952590.1"/>
    <property type="molecule type" value="Genomic_DNA"/>
</dbReference>
<feature type="domain" description="Nitroreductase" evidence="1">
    <location>
        <begin position="179"/>
        <end position="364"/>
    </location>
</feature>
<comment type="caution">
    <text evidence="2">The sequence shown here is derived from an EMBL/GenBank/DDBJ whole genome shotgun (WGS) entry which is preliminary data.</text>
</comment>
<organism evidence="2 3">
    <name type="scientific">Bacillus paranthracis</name>
    <dbReference type="NCBI Taxonomy" id="2026186"/>
    <lineage>
        <taxon>Bacteria</taxon>
        <taxon>Bacillati</taxon>
        <taxon>Bacillota</taxon>
        <taxon>Bacilli</taxon>
        <taxon>Bacillales</taxon>
        <taxon>Bacillaceae</taxon>
        <taxon>Bacillus</taxon>
        <taxon>Bacillus cereus group</taxon>
    </lineage>
</organism>
<dbReference type="Proteomes" id="UP001216801">
    <property type="component" value="Unassembled WGS sequence"/>
</dbReference>
<dbReference type="PANTHER" id="PTHR43745:SF2">
    <property type="entry name" value="NITROREDUCTASE MJ1384-RELATED"/>
    <property type="match status" value="1"/>
</dbReference>
<dbReference type="SUPFAM" id="SSF55469">
    <property type="entry name" value="FMN-dependent nitroreductase-like"/>
    <property type="match status" value="1"/>
</dbReference>
<name>A0AAJ1NCE3_9BACI</name>
<dbReference type="InterPro" id="IPR000415">
    <property type="entry name" value="Nitroreductase-like"/>
</dbReference>
<dbReference type="InterPro" id="IPR029479">
    <property type="entry name" value="Nitroreductase"/>
</dbReference>
<dbReference type="CDD" id="cd02142">
    <property type="entry name" value="McbC_SagB-like_oxidoreductase"/>
    <property type="match status" value="1"/>
</dbReference>